<dbReference type="RefSeq" id="WP_139915693.1">
    <property type="nucleotide sequence ID" value="NZ_CBCSLE010000056.1"/>
</dbReference>
<keyword evidence="2" id="KW-1185">Reference proteome</keyword>
<dbReference type="Proteomes" id="UP000537825">
    <property type="component" value="Unassembled WGS sequence"/>
</dbReference>
<name>A0A7X5BR02_9BACT</name>
<comment type="caution">
    <text evidence="1">The sequence shown here is derived from an EMBL/GenBank/DDBJ whole genome shotgun (WGS) entry which is preliminary data.</text>
</comment>
<dbReference type="EMBL" id="JAAAPK010000002">
    <property type="protein sequence ID" value="NBC40259.1"/>
    <property type="molecule type" value="Genomic_DNA"/>
</dbReference>
<proteinExistence type="predicted"/>
<organism evidence="1 2">
    <name type="scientific">Corallococcus exiguus</name>
    <dbReference type="NCBI Taxonomy" id="83462"/>
    <lineage>
        <taxon>Bacteria</taxon>
        <taxon>Pseudomonadati</taxon>
        <taxon>Myxococcota</taxon>
        <taxon>Myxococcia</taxon>
        <taxon>Myxococcales</taxon>
        <taxon>Cystobacterineae</taxon>
        <taxon>Myxococcaceae</taxon>
        <taxon>Corallococcus</taxon>
    </lineage>
</organism>
<evidence type="ECO:0000313" key="1">
    <source>
        <dbReference type="EMBL" id="NBC40259.1"/>
    </source>
</evidence>
<evidence type="ECO:0000313" key="2">
    <source>
        <dbReference type="Proteomes" id="UP000537825"/>
    </source>
</evidence>
<dbReference type="AlphaFoldDB" id="A0A7X5BR02"/>
<protein>
    <recommendedName>
        <fullName evidence="3">CHAT domain-containing protein</fullName>
    </recommendedName>
</protein>
<evidence type="ECO:0008006" key="3">
    <source>
        <dbReference type="Google" id="ProtNLM"/>
    </source>
</evidence>
<reference evidence="1 2" key="1">
    <citation type="submission" date="2020-01" db="EMBL/GenBank/DDBJ databases">
        <title>The draft genome sequence of Corallococcus exiguus DSM 14696.</title>
        <authorList>
            <person name="Zhang X."/>
            <person name="Zhu H."/>
        </authorList>
    </citation>
    <scope>NUCLEOTIDE SEQUENCE [LARGE SCALE GENOMIC DNA]</scope>
    <source>
        <strain evidence="1 2">DSM 14696</strain>
    </source>
</reference>
<gene>
    <name evidence="1" type="ORF">GTZ93_10520</name>
</gene>
<sequence>MRTLYRELVDRYSSEVTRQALATLAVLSAGQGIDIRDLVRGNFDARRLSRFAQGDRVPCGFHEQDEQRLREALGKQQLPVRTLAAAWTFFNRWRLEIVQPVLAPGILAFCVDLLTHPDVQAASVHVRAGPERLRRLPRWPLRVMSPGGASGRRLSELLAHLPDVASVLGRRQKEGDLLIVPANVSMVPGSGGTPVGGLPRASLAIAIQPEETETEDAMVFALSLRFALDADAVVVVRASEKQRNEFLHGLLLELIQGRPFDLAVATSGLQALAAPPLFLSSQRFLREAHLEPLSVGTIDILAVMAELLGDLRKYPGPVAIPAGLGNWLGIDARELDGPTLASHIPIRFIYEGFVSSSTEFHGWLLELRHLLNQQVRDASASPLAGTKPRANLLDSLGTPTGPGAARASRHLHANIFAGPSGSDAHPVFGPLDAGRAYRVEVHIGPRLRSGQALRKRFPAEKLPRQKAAHTLMVVFADISGGEPLPEPQVTSLVLPKKGASSRAVFNFTPRLEGRFAARIAILHDNRVLQTMNLRAPVGSEQPESSRLDGVRLEPELAPAWTLEELETRSSFDATLVLNHDEAGTPRAMAVADGEVRWVSLNGLEKALQGIRGQIDQVTDKEQCPTGLEDPAMVRLLRVLAKQGSDLWMEVMDQEGVPEALRKGTRIQVIEAREGTFLPVELFYDRESPTDDATICPHARQALQEGQCPGVCPQGRSAERVVCPLGFWGMTRVIERQRRGTASPALGDVGLQLSPTQQQNQIALTPGALFGYSRKVDNGEPGSSAKVLSALMESFPESDTADGWAAWEQKVQSLGPSLLVLLVHTDKDPESGLPVIEIANEYLRRAKLKASHVRSDKVPATIVLFLGCDTAMPPAQYQSFVGRFRQLGAAVVLSTIASIRGRHACPTAANVIRHLSEATEGVPRNWGDVFVRIKRELLAKGDALVLCFAAYGDVDWQLVHPREVGT</sequence>
<accession>A0A7X5BR02</accession>